<protein>
    <submittedName>
        <fullName evidence="2">Uncharacterized protein</fullName>
    </submittedName>
</protein>
<organism evidence="2 3">
    <name type="scientific">Bodo saltans</name>
    <name type="common">Flagellated protozoan</name>
    <dbReference type="NCBI Taxonomy" id="75058"/>
    <lineage>
        <taxon>Eukaryota</taxon>
        <taxon>Discoba</taxon>
        <taxon>Euglenozoa</taxon>
        <taxon>Kinetoplastea</taxon>
        <taxon>Metakinetoplastina</taxon>
        <taxon>Eubodonida</taxon>
        <taxon>Bodonidae</taxon>
        <taxon>Bodo</taxon>
    </lineage>
</organism>
<dbReference type="VEuPathDB" id="TriTrypDB:BSAL_26005"/>
<dbReference type="Proteomes" id="UP000051952">
    <property type="component" value="Unassembled WGS sequence"/>
</dbReference>
<accession>A0A0S4KHC2</accession>
<evidence type="ECO:0000313" key="2">
    <source>
        <dbReference type="EMBL" id="CUI15093.1"/>
    </source>
</evidence>
<gene>
    <name evidence="2" type="ORF">BSAL_26005</name>
</gene>
<dbReference type="EMBL" id="CYKH01001812">
    <property type="protein sequence ID" value="CUI15093.1"/>
    <property type="molecule type" value="Genomic_DNA"/>
</dbReference>
<evidence type="ECO:0000256" key="1">
    <source>
        <dbReference type="SAM" id="MobiDB-lite"/>
    </source>
</evidence>
<reference evidence="3" key="1">
    <citation type="submission" date="2015-09" db="EMBL/GenBank/DDBJ databases">
        <authorList>
            <consortium name="Pathogen Informatics"/>
        </authorList>
    </citation>
    <scope>NUCLEOTIDE SEQUENCE [LARGE SCALE GENOMIC DNA]</scope>
    <source>
        <strain evidence="3">Lake Konstanz</strain>
    </source>
</reference>
<dbReference type="AlphaFoldDB" id="A0A0S4KHC2"/>
<name>A0A0S4KHC2_BODSA</name>
<keyword evidence="3" id="KW-1185">Reference proteome</keyword>
<evidence type="ECO:0000313" key="3">
    <source>
        <dbReference type="Proteomes" id="UP000051952"/>
    </source>
</evidence>
<sequence length="743" mass="76595">MSTATGALPHKQQQRGGLHSAISTASAERVSSVRLPEDVLFTQPVVLGGLQVVVVASARAVRAVVLTDGGTTLMSPHGREVEEDRHDGFASPVASMTDLGGGVSSIHALPLIQQGGRAQTASAAVFRALIAVGTTHGAIRVLCLEATAAVAAPVRLGFRTIATVALSDISAHQISSTDTVVSVAWISPPASSSSWFPEGLVVATRKCVLGLSLGGLEALVVTAQISSQQQQQQSSSSSSTTGFVPRRAHCSIHNDATSVVRVVTLPPTTDARGGPSAQFRAGNTTATSSSSLNSVADHCLACVIVHDNGAVRYLVRHLADNNNNNTTVTSNSTSKGSLAFSYRLCSPTCAVMADLIAATSSANHSHIIVNDAVFEYDEVSNALHLVLCGVEMSDPSSYSSPIVTNTLHKGATPTTATSSSVYGSLRAQASVTSSFFAAPSGSQYAFASQSPYAHKIAWWGVIRGAVPLADITATATGASLSSNSHHNSSSVLLTTTPQHFTLPMLMQSRDYVSLLDTVVGSWCASTVAKSAPPPQRQSSATPIDRRGFATCSALLNHTTLLTMGCELHIGSNNSTSSSSSSSPSSVVEPSAPQLMYTFATAISSCTTMLGGVMVAPSTNNGSGALQRIVVGSGIFFFFQSSATPIDRRGFASCSALLNHTTLLTMGCELHIGGNNSSSSSSPSSVEPSAPQLMYTFATAISSCTTMLSGVIVAPSTINGSGALQRIVVGSGNSLHLLLLTVSR</sequence>
<feature type="region of interest" description="Disordered" evidence="1">
    <location>
        <begin position="1"/>
        <end position="23"/>
    </location>
</feature>
<proteinExistence type="predicted"/>